<accession>A0A5C0WCK4</accession>
<protein>
    <recommendedName>
        <fullName evidence="4">DUF3800 domain-containing protein</fullName>
    </recommendedName>
</protein>
<proteinExistence type="predicted"/>
<gene>
    <name evidence="2" type="ORF">FX981_00346</name>
</gene>
<feature type="compositionally biased region" description="Acidic residues" evidence="1">
    <location>
        <begin position="18"/>
        <end position="31"/>
    </location>
</feature>
<feature type="region of interest" description="Disordered" evidence="1">
    <location>
        <begin position="18"/>
        <end position="39"/>
    </location>
</feature>
<evidence type="ECO:0000313" key="3">
    <source>
        <dbReference type="Proteomes" id="UP000325032"/>
    </source>
</evidence>
<evidence type="ECO:0000313" key="2">
    <source>
        <dbReference type="EMBL" id="QEK62182.1"/>
    </source>
</evidence>
<evidence type="ECO:0008006" key="4">
    <source>
        <dbReference type="Google" id="ProtNLM"/>
    </source>
</evidence>
<dbReference type="RefSeq" id="WP_149125741.1">
    <property type="nucleotide sequence ID" value="NZ_CP043404.1"/>
</dbReference>
<dbReference type="EMBL" id="CP043404">
    <property type="protein sequence ID" value="QEK62182.1"/>
    <property type="molecule type" value="Genomic_DNA"/>
</dbReference>
<dbReference type="GeneID" id="61767144"/>
<keyword evidence="3" id="KW-1185">Reference proteome</keyword>
<dbReference type="Proteomes" id="UP000325032">
    <property type="component" value="Chromosome"/>
</dbReference>
<dbReference type="Pfam" id="PF12686">
    <property type="entry name" value="DUF3800"/>
    <property type="match status" value="1"/>
</dbReference>
<reference evidence="2 3" key="1">
    <citation type="journal article" date="2018" name="Plant Biotechnol. Rep.">
        <title>Diversity and antifungal activity of endophytic bacteria associated with Panax ginseng seedlings.</title>
        <authorList>
            <person name="Park J.M."/>
            <person name="Hong C.E."/>
            <person name="Jo S.H."/>
        </authorList>
    </citation>
    <scope>NUCLEOTIDE SEQUENCE [LARGE SCALE GENOMIC DNA]</scope>
    <source>
        <strain evidence="2 3">PgKB20</strain>
    </source>
</reference>
<name>A0A5C0WCK4_BACIA</name>
<evidence type="ECO:0000256" key="1">
    <source>
        <dbReference type="SAM" id="MobiDB-lite"/>
    </source>
</evidence>
<dbReference type="InterPro" id="IPR024524">
    <property type="entry name" value="DUF3800"/>
</dbReference>
<dbReference type="AlphaFoldDB" id="A0A5C0WCK4"/>
<sequence>MSGRDKLFQKTDEEVLNEEVEEQVTLSDEEKETEKRNKGEQLWTAVQAGETKHLITKVASILNRFPETRNSDVALMIKYWEVFQDHKGNQVSFEKLFELERLTSIARTRAKIQNEYGLFQADKKYRRYRQSKEEIQKEYEIATKPAIESIDIYADESGKNDDFAIVGSIWILAGGGILNARLADWSQEQKQIDSTVPNEFHFNKIKNNGNNILLYKDFFNLVMSEGHMSSFKAIAVNKTKITKPIDEIITELFYQLVRKGVEHEKNTGRIGLPKQIKYFKDKEDGESALRLSQIQQSLIDNFKLHYEDELTLNAFMSIDSRTSRLIQVADLFTGAINRRLNHQRKNPSQLNAKDEFASYVYDLLNIVEISSSSHTLEEPHGELTNDQSVIYVFD</sequence>
<organism evidence="2 3">
    <name type="scientific">Bacillus safensis</name>
    <dbReference type="NCBI Taxonomy" id="561879"/>
    <lineage>
        <taxon>Bacteria</taxon>
        <taxon>Bacillati</taxon>
        <taxon>Bacillota</taxon>
        <taxon>Bacilli</taxon>
        <taxon>Bacillales</taxon>
        <taxon>Bacillaceae</taxon>
        <taxon>Bacillus</taxon>
    </lineage>
</organism>